<reference evidence="1" key="2">
    <citation type="submission" date="2021-04" db="EMBL/GenBank/DDBJ databases">
        <authorList>
            <person name="Gilroy R."/>
        </authorList>
    </citation>
    <scope>NUCLEOTIDE SEQUENCE</scope>
    <source>
        <strain evidence="1">CHK165-2605</strain>
    </source>
</reference>
<accession>A0A9D2T2S7</accession>
<gene>
    <name evidence="1" type="ORF">H9756_04650</name>
</gene>
<feature type="non-terminal residue" evidence="1">
    <location>
        <position position="68"/>
    </location>
</feature>
<organism evidence="1 2">
    <name type="scientific">Candidatus Mediterraneibacter gallistercoris</name>
    <dbReference type="NCBI Taxonomy" id="2838671"/>
    <lineage>
        <taxon>Bacteria</taxon>
        <taxon>Bacillati</taxon>
        <taxon>Bacillota</taxon>
        <taxon>Clostridia</taxon>
        <taxon>Lachnospirales</taxon>
        <taxon>Lachnospiraceae</taxon>
        <taxon>Mediterraneibacter</taxon>
    </lineage>
</organism>
<protein>
    <submittedName>
        <fullName evidence="1">P-II family nitrogen regulator</fullName>
    </submittedName>
</protein>
<evidence type="ECO:0000313" key="1">
    <source>
        <dbReference type="EMBL" id="HJC42960.1"/>
    </source>
</evidence>
<dbReference type="AlphaFoldDB" id="A0A9D2T2S7"/>
<comment type="caution">
    <text evidence="1">The sequence shown here is derived from an EMBL/GenBank/DDBJ whole genome shotgun (WGS) entry which is preliminary data.</text>
</comment>
<dbReference type="EMBL" id="DWWI01000099">
    <property type="protein sequence ID" value="HJC42960.1"/>
    <property type="molecule type" value="Genomic_DNA"/>
</dbReference>
<reference evidence="1" key="1">
    <citation type="journal article" date="2021" name="PeerJ">
        <title>Extensive microbial diversity within the chicken gut microbiome revealed by metagenomics and culture.</title>
        <authorList>
            <person name="Gilroy R."/>
            <person name="Ravi A."/>
            <person name="Getino M."/>
            <person name="Pursley I."/>
            <person name="Horton D.L."/>
            <person name="Alikhan N.F."/>
            <person name="Baker D."/>
            <person name="Gharbi K."/>
            <person name="Hall N."/>
            <person name="Watson M."/>
            <person name="Adriaenssens E.M."/>
            <person name="Foster-Nyarko E."/>
            <person name="Jarju S."/>
            <person name="Secka A."/>
            <person name="Antonio M."/>
            <person name="Oren A."/>
            <person name="Chaudhuri R.R."/>
            <person name="La Ragione R."/>
            <person name="Hildebrand F."/>
            <person name="Pallen M.J."/>
        </authorList>
    </citation>
    <scope>NUCLEOTIDE SEQUENCE</scope>
    <source>
        <strain evidence="1">CHK165-2605</strain>
    </source>
</reference>
<proteinExistence type="predicted"/>
<sequence>MSEINMLMTVTKRSVGRRLLACYEEIGLSSTLCTLAQGTATSEILDYFGLEVTEKMVTLTVVSDDTWK</sequence>
<evidence type="ECO:0000313" key="2">
    <source>
        <dbReference type="Proteomes" id="UP000823895"/>
    </source>
</evidence>
<name>A0A9D2T2S7_9FIRM</name>
<dbReference type="Proteomes" id="UP000823895">
    <property type="component" value="Unassembled WGS sequence"/>
</dbReference>